<organism evidence="3 4">
    <name type="scientific">Melghirimyces algeriensis</name>
    <dbReference type="NCBI Taxonomy" id="910412"/>
    <lineage>
        <taxon>Bacteria</taxon>
        <taxon>Bacillati</taxon>
        <taxon>Bacillota</taxon>
        <taxon>Bacilli</taxon>
        <taxon>Bacillales</taxon>
        <taxon>Thermoactinomycetaceae</taxon>
        <taxon>Melghirimyces</taxon>
    </lineage>
</organism>
<feature type="region of interest" description="Disordered" evidence="1">
    <location>
        <begin position="1"/>
        <end position="21"/>
    </location>
</feature>
<protein>
    <submittedName>
        <fullName evidence="3">Helix-turn-helix domain-containing protein</fullName>
    </submittedName>
</protein>
<dbReference type="InterPro" id="IPR010982">
    <property type="entry name" value="Lambda_DNA-bd_dom_sf"/>
</dbReference>
<dbReference type="SUPFAM" id="SSF47413">
    <property type="entry name" value="lambda repressor-like DNA-binding domains"/>
    <property type="match status" value="1"/>
</dbReference>
<dbReference type="Proteomes" id="UP000315636">
    <property type="component" value="Unassembled WGS sequence"/>
</dbReference>
<accession>A0A521C4M1</accession>
<dbReference type="Pfam" id="PF13560">
    <property type="entry name" value="HTH_31"/>
    <property type="match status" value="1"/>
</dbReference>
<dbReference type="InterPro" id="IPR001387">
    <property type="entry name" value="Cro/C1-type_HTH"/>
</dbReference>
<name>A0A521C4M1_9BACL</name>
<dbReference type="Gene3D" id="1.10.260.40">
    <property type="entry name" value="lambda repressor-like DNA-binding domains"/>
    <property type="match status" value="1"/>
</dbReference>
<evidence type="ECO:0000313" key="4">
    <source>
        <dbReference type="Proteomes" id="UP000315636"/>
    </source>
</evidence>
<gene>
    <name evidence="3" type="ORF">SAMN06264849_103126</name>
</gene>
<feature type="domain" description="HTH cro/C1-type" evidence="2">
    <location>
        <begin position="8"/>
        <end position="43"/>
    </location>
</feature>
<evidence type="ECO:0000313" key="3">
    <source>
        <dbReference type="EMBL" id="SMO54436.1"/>
    </source>
</evidence>
<dbReference type="AlphaFoldDB" id="A0A521C4M1"/>
<dbReference type="GO" id="GO:0003677">
    <property type="term" value="F:DNA binding"/>
    <property type="evidence" value="ECO:0007669"/>
    <property type="project" value="InterPro"/>
</dbReference>
<dbReference type="OrthoDB" id="2969743at2"/>
<dbReference type="PROSITE" id="PS50943">
    <property type="entry name" value="HTH_CROC1"/>
    <property type="match status" value="1"/>
</dbReference>
<dbReference type="EMBL" id="FXTI01000003">
    <property type="protein sequence ID" value="SMO54436.1"/>
    <property type="molecule type" value="Genomic_DNA"/>
</dbReference>
<proteinExistence type="predicted"/>
<dbReference type="SMART" id="SM00530">
    <property type="entry name" value="HTH_XRE"/>
    <property type="match status" value="1"/>
</dbReference>
<dbReference type="CDD" id="cd00093">
    <property type="entry name" value="HTH_XRE"/>
    <property type="match status" value="1"/>
</dbReference>
<dbReference type="RefSeq" id="WP_142504886.1">
    <property type="nucleotide sequence ID" value="NZ_FXTI01000003.1"/>
</dbReference>
<evidence type="ECO:0000259" key="2">
    <source>
        <dbReference type="PROSITE" id="PS50943"/>
    </source>
</evidence>
<reference evidence="3 4" key="1">
    <citation type="submission" date="2017-05" db="EMBL/GenBank/DDBJ databases">
        <authorList>
            <person name="Varghese N."/>
            <person name="Submissions S."/>
        </authorList>
    </citation>
    <scope>NUCLEOTIDE SEQUENCE [LARGE SCALE GENOMIC DNA]</scope>
    <source>
        <strain evidence="3 4">DSM 45474</strain>
    </source>
</reference>
<keyword evidence="4" id="KW-1185">Reference proteome</keyword>
<sequence>MTLGVVQKESRSEAGVTQQELGEELNLSRSMISEIEAGRRKMPRDVVRKATEVLDDGFYAMAAAQEVLGEGWIPKLNNVDLHRSAVREKALEELQEAMDQITATSSVNRPEPGKHDDLKAVLIECIDAIVCLSHFVAVYCKEYGLSWFGLWREHRRKMVERGYIKKKSAPLGSADQVQK</sequence>
<evidence type="ECO:0000256" key="1">
    <source>
        <dbReference type="SAM" id="MobiDB-lite"/>
    </source>
</evidence>